<dbReference type="CDD" id="cd04301">
    <property type="entry name" value="NAT_SF"/>
    <property type="match status" value="1"/>
</dbReference>
<gene>
    <name evidence="1" type="ORF">EI42_06383</name>
</gene>
<comment type="caution">
    <text evidence="1">The sequence shown here is derived from an EMBL/GenBank/DDBJ whole genome shotgun (WGS) entry which is preliminary data.</text>
</comment>
<dbReference type="RefSeq" id="WP_170143059.1">
    <property type="nucleotide sequence ID" value="NZ_BIFX01000002.1"/>
</dbReference>
<keyword evidence="2" id="KW-1185">Reference proteome</keyword>
<reference evidence="1 2" key="1">
    <citation type="submission" date="2018-06" db="EMBL/GenBank/DDBJ databases">
        <title>Genomic Encyclopedia of Archaeal and Bacterial Type Strains, Phase II (KMG-II): from individual species to whole genera.</title>
        <authorList>
            <person name="Goeker M."/>
        </authorList>
    </citation>
    <scope>NUCLEOTIDE SEQUENCE [LARGE SCALE GENOMIC DNA]</scope>
    <source>
        <strain evidence="1 2">ATCC BAA-1881</strain>
    </source>
</reference>
<protein>
    <submittedName>
        <fullName evidence="1">Acetyltransferase (GNAT) family protein</fullName>
    </submittedName>
</protein>
<sequence>MTHSASSRDIIATCWITQDCYHYHPQVWSIGVFVHPLYRSRGLGSLLYQHIHDLATLHPPVQFRKRLREDQIDGQTFYFLRRKKFVEARRLQESVLDISLIKGERFPSLPHSLRLFPYNSLPDPQPQREQKYFSLLQALMPDIPLLPPRPLLSFNDFQRYRLPLLNLACTVIAYDISTSEYVGLCELRKTVDPTKVTMGVTGVILSYRRQGIATAMKITAIHLAHKNQIEQIWTTNDRSNMAILRLNVSLGFKPTHTLIDFVASPVT</sequence>
<keyword evidence="1" id="KW-0808">Transferase</keyword>
<dbReference type="AlphaFoldDB" id="A0A326TRH6"/>
<evidence type="ECO:0000313" key="2">
    <source>
        <dbReference type="Proteomes" id="UP000248806"/>
    </source>
</evidence>
<proteinExistence type="predicted"/>
<organism evidence="1 2">
    <name type="scientific">Thermosporothrix hazakensis</name>
    <dbReference type="NCBI Taxonomy" id="644383"/>
    <lineage>
        <taxon>Bacteria</taxon>
        <taxon>Bacillati</taxon>
        <taxon>Chloroflexota</taxon>
        <taxon>Ktedonobacteria</taxon>
        <taxon>Ktedonobacterales</taxon>
        <taxon>Thermosporotrichaceae</taxon>
        <taxon>Thermosporothrix</taxon>
    </lineage>
</organism>
<dbReference type="InterPro" id="IPR016181">
    <property type="entry name" value="Acyl_CoA_acyltransferase"/>
</dbReference>
<dbReference type="Proteomes" id="UP000248806">
    <property type="component" value="Unassembled WGS sequence"/>
</dbReference>
<name>A0A326TRH6_THEHA</name>
<dbReference type="GO" id="GO:0016740">
    <property type="term" value="F:transferase activity"/>
    <property type="evidence" value="ECO:0007669"/>
    <property type="project" value="UniProtKB-KW"/>
</dbReference>
<evidence type="ECO:0000313" key="1">
    <source>
        <dbReference type="EMBL" id="PZW18053.1"/>
    </source>
</evidence>
<dbReference type="Gene3D" id="3.40.630.30">
    <property type="match status" value="1"/>
</dbReference>
<accession>A0A326TRH6</accession>
<dbReference type="EMBL" id="QKUF01000064">
    <property type="protein sequence ID" value="PZW18053.1"/>
    <property type="molecule type" value="Genomic_DNA"/>
</dbReference>
<dbReference type="SUPFAM" id="SSF55729">
    <property type="entry name" value="Acyl-CoA N-acyltransferases (Nat)"/>
    <property type="match status" value="2"/>
</dbReference>